<gene>
    <name evidence="2" type="ORF">CLUMA_CG015673</name>
</gene>
<name>A0A1J1IQI1_9DIPT</name>
<sequence length="70" mass="8305">MRSTSTITAGEFHSCSDGRKENEISFRIRSLKEEQQQSRNDDDEEEEETNLNHPQIHQRQPTSRKYIKAR</sequence>
<feature type="compositionally biased region" description="Basic and acidic residues" evidence="1">
    <location>
        <begin position="14"/>
        <end position="40"/>
    </location>
</feature>
<reference evidence="2 3" key="1">
    <citation type="submission" date="2015-04" db="EMBL/GenBank/DDBJ databases">
        <authorList>
            <person name="Syromyatnikov M.Y."/>
            <person name="Popov V.N."/>
        </authorList>
    </citation>
    <scope>NUCLEOTIDE SEQUENCE [LARGE SCALE GENOMIC DNA]</scope>
</reference>
<dbReference type="Proteomes" id="UP000183832">
    <property type="component" value="Unassembled WGS sequence"/>
</dbReference>
<protein>
    <submittedName>
        <fullName evidence="2">CLUMA_CG015673, isoform A</fullName>
    </submittedName>
</protein>
<proteinExistence type="predicted"/>
<evidence type="ECO:0000313" key="2">
    <source>
        <dbReference type="EMBL" id="CRL02491.1"/>
    </source>
</evidence>
<feature type="region of interest" description="Disordered" evidence="1">
    <location>
        <begin position="1"/>
        <end position="70"/>
    </location>
</feature>
<organism evidence="2 3">
    <name type="scientific">Clunio marinus</name>
    <dbReference type="NCBI Taxonomy" id="568069"/>
    <lineage>
        <taxon>Eukaryota</taxon>
        <taxon>Metazoa</taxon>
        <taxon>Ecdysozoa</taxon>
        <taxon>Arthropoda</taxon>
        <taxon>Hexapoda</taxon>
        <taxon>Insecta</taxon>
        <taxon>Pterygota</taxon>
        <taxon>Neoptera</taxon>
        <taxon>Endopterygota</taxon>
        <taxon>Diptera</taxon>
        <taxon>Nematocera</taxon>
        <taxon>Chironomoidea</taxon>
        <taxon>Chironomidae</taxon>
        <taxon>Clunio</taxon>
    </lineage>
</organism>
<keyword evidence="3" id="KW-1185">Reference proteome</keyword>
<dbReference type="OrthoDB" id="5837785at2759"/>
<accession>A0A1J1IQI1</accession>
<evidence type="ECO:0000256" key="1">
    <source>
        <dbReference type="SAM" id="MobiDB-lite"/>
    </source>
</evidence>
<dbReference type="AlphaFoldDB" id="A0A1J1IQI1"/>
<feature type="compositionally biased region" description="Polar residues" evidence="1">
    <location>
        <begin position="51"/>
        <end position="63"/>
    </location>
</feature>
<dbReference type="EMBL" id="CVRI01000057">
    <property type="protein sequence ID" value="CRL02491.1"/>
    <property type="molecule type" value="Genomic_DNA"/>
</dbReference>
<evidence type="ECO:0000313" key="3">
    <source>
        <dbReference type="Proteomes" id="UP000183832"/>
    </source>
</evidence>